<feature type="compositionally biased region" description="Polar residues" evidence="1">
    <location>
        <begin position="59"/>
        <end position="77"/>
    </location>
</feature>
<accession>A0AA47N7L8</accession>
<reference evidence="2" key="1">
    <citation type="journal article" date="2023" name="Front. Mar. Sci.">
        <title>A new Merluccius polli reference genome to investigate the effects of global change in West African waters.</title>
        <authorList>
            <person name="Mateo J.L."/>
            <person name="Blanco-Fernandez C."/>
            <person name="Garcia-Vazquez E."/>
            <person name="Machado-Schiaffino G."/>
        </authorList>
    </citation>
    <scope>NUCLEOTIDE SEQUENCE</scope>
    <source>
        <strain evidence="2">C29</strain>
        <tissue evidence="2">Fin</tissue>
    </source>
</reference>
<feature type="region of interest" description="Disordered" evidence="1">
    <location>
        <begin position="164"/>
        <end position="202"/>
    </location>
</feature>
<dbReference type="AlphaFoldDB" id="A0AA47N7L8"/>
<dbReference type="Proteomes" id="UP001174136">
    <property type="component" value="Unassembled WGS sequence"/>
</dbReference>
<feature type="compositionally biased region" description="Low complexity" evidence="1">
    <location>
        <begin position="86"/>
        <end position="102"/>
    </location>
</feature>
<protein>
    <submittedName>
        <fullName evidence="2">Uncharacterized protein</fullName>
    </submittedName>
</protein>
<evidence type="ECO:0000313" key="2">
    <source>
        <dbReference type="EMBL" id="KAK0153165.1"/>
    </source>
</evidence>
<feature type="compositionally biased region" description="Basic residues" evidence="1">
    <location>
        <begin position="164"/>
        <end position="173"/>
    </location>
</feature>
<feature type="compositionally biased region" description="Pro residues" evidence="1">
    <location>
        <begin position="27"/>
        <end position="38"/>
    </location>
</feature>
<feature type="compositionally biased region" description="Low complexity" evidence="1">
    <location>
        <begin position="11"/>
        <end position="26"/>
    </location>
</feature>
<organism evidence="2 3">
    <name type="scientific">Merluccius polli</name>
    <name type="common">Benguela hake</name>
    <name type="synonym">Merluccius cadenati</name>
    <dbReference type="NCBI Taxonomy" id="89951"/>
    <lineage>
        <taxon>Eukaryota</taxon>
        <taxon>Metazoa</taxon>
        <taxon>Chordata</taxon>
        <taxon>Craniata</taxon>
        <taxon>Vertebrata</taxon>
        <taxon>Euteleostomi</taxon>
        <taxon>Actinopterygii</taxon>
        <taxon>Neopterygii</taxon>
        <taxon>Teleostei</taxon>
        <taxon>Neoteleostei</taxon>
        <taxon>Acanthomorphata</taxon>
        <taxon>Zeiogadaria</taxon>
        <taxon>Gadariae</taxon>
        <taxon>Gadiformes</taxon>
        <taxon>Gadoidei</taxon>
        <taxon>Merlucciidae</taxon>
        <taxon>Merluccius</taxon>
    </lineage>
</organism>
<feature type="region of interest" description="Disordered" evidence="1">
    <location>
        <begin position="1"/>
        <end position="120"/>
    </location>
</feature>
<keyword evidence="3" id="KW-1185">Reference proteome</keyword>
<sequence length="694" mass="76337">MPPKTPPKPTLTPTRRLPPTTSLTPEALPPPQPTPAPKPTLTLTPITTSNPEPWPIQRLTPTLTPASISTLTPTIQLSHPHPSPSATPRLTTITPLTPVTAPKPASKPVPRLRQTAEKDPPEKDVVVVEILLTGQEKCVEDWPEDSPQLDPNFKPTRGRRFSFLKGSHKKSTPKARLSTLPHRPSETSSLHNKADSDQMKGWNSYLSPETKGMLLDEGEEDMKKGAGNRDIFVPQRGFAISRGKNEEELKGACGYTPNRDSKGDAFEYTNTANSYTPLSTGKAAVLEEEDYGEVEARLKGDSIRHNMKDCRPEDMLNDCSSTMFAEQLESGEEDGVDFTKQKYHKHKSQKLKTSQKNGFHNGSQMGSFLEDEDFTQSPADLPSGWRTNEDKEYRMDNTKSKKSLKIKGLRKHKAKSKALGLAHLDPPGATSSDYYLSEAAEAEWLATQRDEHHAAGLGKVEEEGVSSNSLPLPMLLVGVLVIWDPAFLLCYSRTSDPAELLGGGGTEPGLDTDSLMEWWNTVEQWDEVPSDDEDVMKEDETKSAHISQSNAVARTPLLLVSAVALAPALIKWMKRGPLESCFSFCLACSTPPVSGSGRVTTGISHPPDLTDTRRGHAQGALLVHGYSLDTSPFLLCLADLPLHHARLSFRLALTHLTLVEQPRPNLPWATNPTMSACCRQSSYPLCWQTTCDLF</sequence>
<name>A0AA47N7L8_MERPO</name>
<proteinExistence type="predicted"/>
<feature type="compositionally biased region" description="Low complexity" evidence="1">
    <location>
        <begin position="39"/>
        <end position="48"/>
    </location>
</feature>
<gene>
    <name evidence="2" type="ORF">N1851_005136</name>
</gene>
<evidence type="ECO:0000256" key="1">
    <source>
        <dbReference type="SAM" id="MobiDB-lite"/>
    </source>
</evidence>
<dbReference type="EMBL" id="JAOPHQ010000862">
    <property type="protein sequence ID" value="KAK0153165.1"/>
    <property type="molecule type" value="Genomic_DNA"/>
</dbReference>
<comment type="caution">
    <text evidence="2">The sequence shown here is derived from an EMBL/GenBank/DDBJ whole genome shotgun (WGS) entry which is preliminary data.</text>
</comment>
<feature type="compositionally biased region" description="Pro residues" evidence="1">
    <location>
        <begin position="1"/>
        <end position="10"/>
    </location>
</feature>
<evidence type="ECO:0000313" key="3">
    <source>
        <dbReference type="Proteomes" id="UP001174136"/>
    </source>
</evidence>